<dbReference type="Gene3D" id="3.40.50.620">
    <property type="entry name" value="HUPs"/>
    <property type="match status" value="1"/>
</dbReference>
<dbReference type="InterPro" id="IPR046884">
    <property type="entry name" value="MnmA-like_central"/>
</dbReference>
<dbReference type="FunFam" id="2.30.30.280:FF:000001">
    <property type="entry name" value="tRNA-specific 2-thiouridylase MnmA"/>
    <property type="match status" value="1"/>
</dbReference>
<dbReference type="NCBIfam" id="TIGR00420">
    <property type="entry name" value="trmU"/>
    <property type="match status" value="1"/>
</dbReference>
<dbReference type="SUPFAM" id="SSF52402">
    <property type="entry name" value="Adenine nucleotide alpha hydrolases-like"/>
    <property type="match status" value="1"/>
</dbReference>
<dbReference type="EMBL" id="PFRD01000059">
    <property type="protein sequence ID" value="PJC56217.1"/>
    <property type="molecule type" value="Genomic_DNA"/>
</dbReference>
<feature type="region of interest" description="Interaction with target base in tRNA" evidence="9">
    <location>
        <begin position="94"/>
        <end position="96"/>
    </location>
</feature>
<feature type="region of interest" description="Interaction with tRNA" evidence="9">
    <location>
        <begin position="303"/>
        <end position="304"/>
    </location>
</feature>
<evidence type="ECO:0000256" key="7">
    <source>
        <dbReference type="ARBA" id="ARBA00023157"/>
    </source>
</evidence>
<feature type="binding site" evidence="9">
    <location>
        <begin position="10"/>
        <end position="17"/>
    </location>
    <ligand>
        <name>ATP</name>
        <dbReference type="ChEBI" id="CHEBI:30616"/>
    </ligand>
</feature>
<keyword evidence="4 9" id="KW-0547">Nucleotide-binding</keyword>
<comment type="subcellular location">
    <subcellularLocation>
        <location evidence="9">Cytoplasm</location>
    </subcellularLocation>
</comment>
<dbReference type="InterPro" id="IPR004506">
    <property type="entry name" value="MnmA-like"/>
</dbReference>
<gene>
    <name evidence="9" type="primary">mnmA</name>
    <name evidence="12" type="ORF">CO026_01535</name>
</gene>
<dbReference type="Pfam" id="PF03054">
    <property type="entry name" value="tRNA_Me_trans"/>
    <property type="match status" value="1"/>
</dbReference>
<feature type="site" description="Interaction with tRNA" evidence="9">
    <location>
        <position position="337"/>
    </location>
</feature>
<keyword evidence="1 9" id="KW-0820">tRNA-binding</keyword>
<feature type="domain" description="tRNA-specific 2-thiouridylase MnmA-like C-terminal" evidence="10">
    <location>
        <begin position="280"/>
        <end position="353"/>
    </location>
</feature>
<evidence type="ECO:0000256" key="4">
    <source>
        <dbReference type="ARBA" id="ARBA00022741"/>
    </source>
</evidence>
<keyword evidence="7" id="KW-1015">Disulfide bond</keyword>
<dbReference type="PANTHER" id="PTHR11933">
    <property type="entry name" value="TRNA 5-METHYLAMINOMETHYL-2-THIOURIDYLATE -METHYLTRANSFERASE"/>
    <property type="match status" value="1"/>
</dbReference>
<evidence type="ECO:0000256" key="1">
    <source>
        <dbReference type="ARBA" id="ARBA00022555"/>
    </source>
</evidence>
<feature type="binding site" evidence="9">
    <location>
        <position position="36"/>
    </location>
    <ligand>
        <name>ATP</name>
        <dbReference type="ChEBI" id="CHEBI:30616"/>
    </ligand>
</feature>
<dbReference type="Gene3D" id="2.30.30.280">
    <property type="entry name" value="Adenine nucleotide alpha hydrolases-like domains"/>
    <property type="match status" value="1"/>
</dbReference>
<protein>
    <recommendedName>
        <fullName evidence="9">tRNA-specific 2-thiouridylase MnmA</fullName>
        <ecNumber evidence="9">2.8.1.13</ecNumber>
    </recommendedName>
</protein>
<dbReference type="GO" id="GO:0005737">
    <property type="term" value="C:cytoplasm"/>
    <property type="evidence" value="ECO:0007669"/>
    <property type="project" value="UniProtKB-SubCell"/>
</dbReference>
<evidence type="ECO:0000256" key="9">
    <source>
        <dbReference type="HAMAP-Rule" id="MF_00144"/>
    </source>
</evidence>
<feature type="domain" description="tRNA-specific 2-thiouridylase MnmA-like central" evidence="11">
    <location>
        <begin position="204"/>
        <end position="269"/>
    </location>
</feature>
<evidence type="ECO:0000256" key="5">
    <source>
        <dbReference type="ARBA" id="ARBA00022840"/>
    </source>
</evidence>
<dbReference type="Gene3D" id="2.40.30.10">
    <property type="entry name" value="Translation factors"/>
    <property type="match status" value="1"/>
</dbReference>
<dbReference type="InterPro" id="IPR014729">
    <property type="entry name" value="Rossmann-like_a/b/a_fold"/>
</dbReference>
<dbReference type="GO" id="GO:0000049">
    <property type="term" value="F:tRNA binding"/>
    <property type="evidence" value="ECO:0007669"/>
    <property type="project" value="UniProtKB-KW"/>
</dbReference>
<keyword evidence="9" id="KW-0963">Cytoplasm</keyword>
<dbReference type="NCBIfam" id="NF001138">
    <property type="entry name" value="PRK00143.1"/>
    <property type="match status" value="1"/>
</dbReference>
<evidence type="ECO:0000313" key="13">
    <source>
        <dbReference type="Proteomes" id="UP000230391"/>
    </source>
</evidence>
<keyword evidence="3 9" id="KW-0819">tRNA processing</keyword>
<dbReference type="CDD" id="cd01998">
    <property type="entry name" value="MnmA_TRMU-like"/>
    <property type="match status" value="1"/>
</dbReference>
<evidence type="ECO:0000259" key="11">
    <source>
        <dbReference type="Pfam" id="PF20259"/>
    </source>
</evidence>
<evidence type="ECO:0000256" key="8">
    <source>
        <dbReference type="ARBA" id="ARBA00051542"/>
    </source>
</evidence>
<feature type="binding site" evidence="9">
    <location>
        <position position="123"/>
    </location>
    <ligand>
        <name>ATP</name>
        <dbReference type="ChEBI" id="CHEBI:30616"/>
    </ligand>
</feature>
<evidence type="ECO:0000256" key="2">
    <source>
        <dbReference type="ARBA" id="ARBA00022679"/>
    </source>
</evidence>
<comment type="catalytic activity">
    <reaction evidence="8 9">
        <text>S-sulfanyl-L-cysteinyl-[protein] + uridine(34) in tRNA + AH2 + ATP = 2-thiouridine(34) in tRNA + L-cysteinyl-[protein] + A + AMP + diphosphate + H(+)</text>
        <dbReference type="Rhea" id="RHEA:47032"/>
        <dbReference type="Rhea" id="RHEA-COMP:10131"/>
        <dbReference type="Rhea" id="RHEA-COMP:11726"/>
        <dbReference type="Rhea" id="RHEA-COMP:11727"/>
        <dbReference type="Rhea" id="RHEA-COMP:11728"/>
        <dbReference type="ChEBI" id="CHEBI:13193"/>
        <dbReference type="ChEBI" id="CHEBI:15378"/>
        <dbReference type="ChEBI" id="CHEBI:17499"/>
        <dbReference type="ChEBI" id="CHEBI:29950"/>
        <dbReference type="ChEBI" id="CHEBI:30616"/>
        <dbReference type="ChEBI" id="CHEBI:33019"/>
        <dbReference type="ChEBI" id="CHEBI:61963"/>
        <dbReference type="ChEBI" id="CHEBI:65315"/>
        <dbReference type="ChEBI" id="CHEBI:87170"/>
        <dbReference type="ChEBI" id="CHEBI:456215"/>
        <dbReference type="EC" id="2.8.1.13"/>
    </reaction>
</comment>
<dbReference type="Pfam" id="PF20259">
    <property type="entry name" value="tRNA_Me_trans_M"/>
    <property type="match status" value="1"/>
</dbReference>
<reference evidence="13" key="1">
    <citation type="submission" date="2017-09" db="EMBL/GenBank/DDBJ databases">
        <title>Depth-based differentiation of microbial function through sediment-hosted aquifers and enrichment of novel symbionts in the deep terrestrial subsurface.</title>
        <authorList>
            <person name="Probst A.J."/>
            <person name="Ladd B."/>
            <person name="Jarett J.K."/>
            <person name="Geller-Mcgrath D.E."/>
            <person name="Sieber C.M.K."/>
            <person name="Emerson J.B."/>
            <person name="Anantharaman K."/>
            <person name="Thomas B.C."/>
            <person name="Malmstrom R."/>
            <person name="Stieglmeier M."/>
            <person name="Klingl A."/>
            <person name="Woyke T."/>
            <person name="Ryan C.M."/>
            <person name="Banfield J.F."/>
        </authorList>
    </citation>
    <scope>NUCLEOTIDE SEQUENCE [LARGE SCALE GENOMIC DNA]</scope>
</reference>
<evidence type="ECO:0000256" key="3">
    <source>
        <dbReference type="ARBA" id="ARBA00022694"/>
    </source>
</evidence>
<name>A0A2M8FEZ7_9BACT</name>
<dbReference type="InterPro" id="IPR046885">
    <property type="entry name" value="MnmA-like_C"/>
</dbReference>
<accession>A0A2M8FEZ7</accession>
<keyword evidence="5 9" id="KW-0067">ATP-binding</keyword>
<sequence>MNKQITVFVGLSGGVDSSVAALRLLAQGYKVVGVFIKVWHPDFLVCNWEAERLDAMRVAAKLGIPFLTCDAINTYRDAVAKYFIESYQAGRTPNPDVMCNKEVKFGVFMDFAKKRGADFVATGHYAQNKFINGKHCLARGVDTNKDQSYFLWTLTQSQLKHILFPVGNSTKDVIRKEATKAGLITAEKKDSQGVCFLGHIDIPDFLSHYIDLKPGHVLDEVGNVVGEHQGAFVYTIGQRHGFTLNSPDSNRGPHYVIEKDLSKNNLVVSAIKPIINTKENLTLSEVQLNNSLPKQGEILAQTRYRQNPFSVTLAINNDKDKLLLTINEATEVPAIGQSCVLYQGEIVLGGGIIS</sequence>
<dbReference type="GO" id="GO:0002143">
    <property type="term" value="P:tRNA wobble position uridine thiolation"/>
    <property type="evidence" value="ECO:0007669"/>
    <property type="project" value="TreeGrafter"/>
</dbReference>
<dbReference type="Pfam" id="PF20258">
    <property type="entry name" value="tRNA_Me_trans_C"/>
    <property type="match status" value="1"/>
</dbReference>
<dbReference type="InterPro" id="IPR023382">
    <property type="entry name" value="MnmA-like_central_sf"/>
</dbReference>
<feature type="active site" description="Cysteine persulfide intermediate" evidence="9">
    <location>
        <position position="195"/>
    </location>
</feature>
<feature type="active site" description="Nucleophile" evidence="9">
    <location>
        <position position="99"/>
    </location>
</feature>
<comment type="function">
    <text evidence="9">Catalyzes the 2-thiolation of uridine at the wobble position (U34) of tRNA, leading to the formation of s(2)U34.</text>
</comment>
<dbReference type="Proteomes" id="UP000230391">
    <property type="component" value="Unassembled WGS sequence"/>
</dbReference>
<keyword evidence="6 9" id="KW-0694">RNA-binding</keyword>
<feature type="site" description="Interaction with tRNA" evidence="9">
    <location>
        <position position="124"/>
    </location>
</feature>
<proteinExistence type="inferred from homology"/>
<dbReference type="AlphaFoldDB" id="A0A2M8FEZ7"/>
<evidence type="ECO:0000259" key="10">
    <source>
        <dbReference type="Pfam" id="PF20258"/>
    </source>
</evidence>
<keyword evidence="2 9" id="KW-0808">Transferase</keyword>
<organism evidence="12 13">
    <name type="scientific">Candidatus Kaiserbacteria bacterium CG_4_9_14_0_2_um_filter_41_32</name>
    <dbReference type="NCBI Taxonomy" id="1974601"/>
    <lineage>
        <taxon>Bacteria</taxon>
        <taxon>Candidatus Kaiseribacteriota</taxon>
    </lineage>
</organism>
<dbReference type="GO" id="GO:0103016">
    <property type="term" value="F:tRNA-uridine 2-sulfurtransferase activity"/>
    <property type="evidence" value="ECO:0007669"/>
    <property type="project" value="UniProtKB-EC"/>
</dbReference>
<comment type="caution">
    <text evidence="9">Lacks conserved residue(s) required for the propagation of feature annotation.</text>
</comment>
<dbReference type="GO" id="GO:0005524">
    <property type="term" value="F:ATP binding"/>
    <property type="evidence" value="ECO:0007669"/>
    <property type="project" value="UniProtKB-KW"/>
</dbReference>
<feature type="region of interest" description="Interaction with tRNA" evidence="9">
    <location>
        <begin position="145"/>
        <end position="147"/>
    </location>
</feature>
<dbReference type="PANTHER" id="PTHR11933:SF5">
    <property type="entry name" value="MITOCHONDRIAL TRNA-SPECIFIC 2-THIOURIDYLASE 1"/>
    <property type="match status" value="1"/>
</dbReference>
<evidence type="ECO:0000313" key="12">
    <source>
        <dbReference type="EMBL" id="PJC56217.1"/>
    </source>
</evidence>
<dbReference type="HAMAP" id="MF_00144">
    <property type="entry name" value="tRNA_thiouridyl_MnmA"/>
    <property type="match status" value="1"/>
</dbReference>
<comment type="similarity">
    <text evidence="9">Belongs to the MnmA/TRMU family.</text>
</comment>
<dbReference type="EC" id="2.8.1.13" evidence="9"/>
<comment type="caution">
    <text evidence="12">The sequence shown here is derived from an EMBL/GenBank/DDBJ whole genome shotgun (WGS) entry which is preliminary data.</text>
</comment>
<evidence type="ECO:0000256" key="6">
    <source>
        <dbReference type="ARBA" id="ARBA00022884"/>
    </source>
</evidence>